<evidence type="ECO:0000256" key="1">
    <source>
        <dbReference type="ARBA" id="ARBA00022723"/>
    </source>
</evidence>
<dbReference type="InterPro" id="IPR000008">
    <property type="entry name" value="C2_dom"/>
</dbReference>
<dbReference type="GO" id="GO:0016020">
    <property type="term" value="C:membrane"/>
    <property type="evidence" value="ECO:0007669"/>
    <property type="project" value="TreeGrafter"/>
</dbReference>
<gene>
    <name evidence="4" type="ORF">OVN521_LOCUS9148</name>
</gene>
<dbReference type="AlphaFoldDB" id="A0A819H3G5"/>
<dbReference type="GO" id="GO:0005509">
    <property type="term" value="F:calcium ion binding"/>
    <property type="evidence" value="ECO:0007669"/>
    <property type="project" value="TreeGrafter"/>
</dbReference>
<dbReference type="Gene3D" id="2.60.40.150">
    <property type="entry name" value="C2 domain"/>
    <property type="match status" value="1"/>
</dbReference>
<accession>A0A819H3G5</accession>
<comment type="caution">
    <text evidence="4">The sequence shown here is derived from an EMBL/GenBank/DDBJ whole genome shotgun (WGS) entry which is preliminary data.</text>
</comment>
<dbReference type="EMBL" id="CAJOBG010001098">
    <property type="protein sequence ID" value="CAF3894171.1"/>
    <property type="molecule type" value="Genomic_DNA"/>
</dbReference>
<dbReference type="InterPro" id="IPR035892">
    <property type="entry name" value="C2_domain_sf"/>
</dbReference>
<dbReference type="PANTHER" id="PTHR45911:SF4">
    <property type="entry name" value="MULTIPLE C2 AND TRANSMEMBRANE DOMAIN-CONTAINING PROTEIN"/>
    <property type="match status" value="1"/>
</dbReference>
<evidence type="ECO:0000313" key="5">
    <source>
        <dbReference type="Proteomes" id="UP000663866"/>
    </source>
</evidence>
<protein>
    <recommendedName>
        <fullName evidence="3">C2 domain-containing protein</fullName>
    </recommendedName>
</protein>
<sequence>MPEGTLEVIVIEGQNLKDRDVVGQNDAYIEIYTDKKYKQRTKTISNTNNPTWNERFTFNIHKGDDTIHFDVYDADVVGRDSIGNCKVKLKHVFDDGKFDEWVKLPTMLGLASNGQIHVVMNFRLTSAPILNIL</sequence>
<dbReference type="PANTHER" id="PTHR45911">
    <property type="entry name" value="C2 DOMAIN-CONTAINING PROTEIN"/>
    <property type="match status" value="1"/>
</dbReference>
<dbReference type="SMART" id="SM00239">
    <property type="entry name" value="C2"/>
    <property type="match status" value="1"/>
</dbReference>
<evidence type="ECO:0000313" key="4">
    <source>
        <dbReference type="EMBL" id="CAF3894171.1"/>
    </source>
</evidence>
<dbReference type="Pfam" id="PF00168">
    <property type="entry name" value="C2"/>
    <property type="match status" value="1"/>
</dbReference>
<keyword evidence="1" id="KW-0479">Metal-binding</keyword>
<reference evidence="4" key="1">
    <citation type="submission" date="2021-02" db="EMBL/GenBank/DDBJ databases">
        <authorList>
            <person name="Nowell W R."/>
        </authorList>
    </citation>
    <scope>NUCLEOTIDE SEQUENCE</scope>
</reference>
<dbReference type="Proteomes" id="UP000663866">
    <property type="component" value="Unassembled WGS sequence"/>
</dbReference>
<dbReference type="CDD" id="cd00030">
    <property type="entry name" value="C2"/>
    <property type="match status" value="1"/>
</dbReference>
<keyword evidence="5" id="KW-1185">Reference proteome</keyword>
<evidence type="ECO:0000256" key="2">
    <source>
        <dbReference type="ARBA" id="ARBA00022837"/>
    </source>
</evidence>
<proteinExistence type="predicted"/>
<keyword evidence="2" id="KW-0106">Calcium</keyword>
<dbReference type="SUPFAM" id="SSF49562">
    <property type="entry name" value="C2 domain (Calcium/lipid-binding domain, CaLB)"/>
    <property type="match status" value="1"/>
</dbReference>
<organism evidence="4 5">
    <name type="scientific">Rotaria magnacalcarata</name>
    <dbReference type="NCBI Taxonomy" id="392030"/>
    <lineage>
        <taxon>Eukaryota</taxon>
        <taxon>Metazoa</taxon>
        <taxon>Spiralia</taxon>
        <taxon>Gnathifera</taxon>
        <taxon>Rotifera</taxon>
        <taxon>Eurotatoria</taxon>
        <taxon>Bdelloidea</taxon>
        <taxon>Philodinida</taxon>
        <taxon>Philodinidae</taxon>
        <taxon>Rotaria</taxon>
    </lineage>
</organism>
<name>A0A819H3G5_9BILA</name>
<evidence type="ECO:0000259" key="3">
    <source>
        <dbReference type="PROSITE" id="PS50004"/>
    </source>
</evidence>
<dbReference type="PROSITE" id="PS50004">
    <property type="entry name" value="C2"/>
    <property type="match status" value="1"/>
</dbReference>
<feature type="domain" description="C2" evidence="3">
    <location>
        <begin position="1"/>
        <end position="102"/>
    </location>
</feature>